<organism evidence="3 4">
    <name type="scientific">Halalkalibacter oceani</name>
    <dbReference type="NCBI Taxonomy" id="1653776"/>
    <lineage>
        <taxon>Bacteria</taxon>
        <taxon>Bacillati</taxon>
        <taxon>Bacillota</taxon>
        <taxon>Bacilli</taxon>
        <taxon>Bacillales</taxon>
        <taxon>Bacillaceae</taxon>
        <taxon>Halalkalibacter</taxon>
    </lineage>
</organism>
<reference evidence="3" key="1">
    <citation type="submission" date="2022-05" db="EMBL/GenBank/DDBJ databases">
        <title>Comparative Genomics of Spacecraft Associated Microbes.</title>
        <authorList>
            <person name="Tran M.T."/>
            <person name="Wright A."/>
            <person name="Seuylemezian A."/>
            <person name="Eisen J."/>
            <person name="Coil D."/>
        </authorList>
    </citation>
    <scope>NUCLEOTIDE SEQUENCE</scope>
    <source>
        <strain evidence="3">214.1.1</strain>
    </source>
</reference>
<feature type="compositionally biased region" description="Polar residues" evidence="1">
    <location>
        <begin position="38"/>
        <end position="50"/>
    </location>
</feature>
<name>A0A9X2IPR6_9BACI</name>
<dbReference type="Proteomes" id="UP001139179">
    <property type="component" value="Unassembled WGS sequence"/>
</dbReference>
<dbReference type="AlphaFoldDB" id="A0A9X2IPR6"/>
<feature type="region of interest" description="Disordered" evidence="1">
    <location>
        <begin position="23"/>
        <end position="50"/>
    </location>
</feature>
<dbReference type="PROSITE" id="PS51257">
    <property type="entry name" value="PROKAR_LIPOPROTEIN"/>
    <property type="match status" value="1"/>
</dbReference>
<gene>
    <name evidence="3" type="ORF">M3202_11545</name>
</gene>
<keyword evidence="4" id="KW-1185">Reference proteome</keyword>
<evidence type="ECO:0000313" key="3">
    <source>
        <dbReference type="EMBL" id="MCM3714712.1"/>
    </source>
</evidence>
<accession>A0A9X2IPR6</accession>
<sequence length="318" mass="35481">MTYKKIVAAAILTSTFALAGCASDSGTANSATEEEQLPNGNEADSTTNETVESDIGQTFDDMLLAEAPPSEVAAYLQQHLSEIPVETASEIVYKFEQYQQKYLPHLEEKFHDSEIQVKIQEQFGFTPPTDEQIEEVEDTELAGLLTEMNENGYKLEMAEGMYFPIIDYHFYRPFMEDTAADAQAYIELMMAESDQVPAKDAALVIGWETIVERAVTQEKFLKDFPQSVFAGEAADLYAKYVTFLLFGLNNTPLFDYDANTIDSEAHAAFLSAVENGEDSETITLLDQYLTIIEANGGQLTEEVEEFRTDYSEALKEGI</sequence>
<proteinExistence type="predicted"/>
<comment type="caution">
    <text evidence="3">The sequence shown here is derived from an EMBL/GenBank/DDBJ whole genome shotgun (WGS) entry which is preliminary data.</text>
</comment>
<feature type="chain" id="PRO_5040956084" evidence="2">
    <location>
        <begin position="20"/>
        <end position="318"/>
    </location>
</feature>
<protein>
    <submittedName>
        <fullName evidence="3">Uncharacterized protein</fullName>
    </submittedName>
</protein>
<feature type="signal peptide" evidence="2">
    <location>
        <begin position="1"/>
        <end position="19"/>
    </location>
</feature>
<evidence type="ECO:0000313" key="4">
    <source>
        <dbReference type="Proteomes" id="UP001139179"/>
    </source>
</evidence>
<evidence type="ECO:0000256" key="2">
    <source>
        <dbReference type="SAM" id="SignalP"/>
    </source>
</evidence>
<dbReference type="EMBL" id="JAMBOL010000009">
    <property type="protein sequence ID" value="MCM3714712.1"/>
    <property type="molecule type" value="Genomic_DNA"/>
</dbReference>
<dbReference type="RefSeq" id="WP_251223480.1">
    <property type="nucleotide sequence ID" value="NZ_JAMBOL010000009.1"/>
</dbReference>
<keyword evidence="2" id="KW-0732">Signal</keyword>
<evidence type="ECO:0000256" key="1">
    <source>
        <dbReference type="SAM" id="MobiDB-lite"/>
    </source>
</evidence>